<organism evidence="1 2">
    <name type="scientific">Dryococelus australis</name>
    <dbReference type="NCBI Taxonomy" id="614101"/>
    <lineage>
        <taxon>Eukaryota</taxon>
        <taxon>Metazoa</taxon>
        <taxon>Ecdysozoa</taxon>
        <taxon>Arthropoda</taxon>
        <taxon>Hexapoda</taxon>
        <taxon>Insecta</taxon>
        <taxon>Pterygota</taxon>
        <taxon>Neoptera</taxon>
        <taxon>Polyneoptera</taxon>
        <taxon>Phasmatodea</taxon>
        <taxon>Verophasmatodea</taxon>
        <taxon>Anareolatae</taxon>
        <taxon>Phasmatidae</taxon>
        <taxon>Eurycanthinae</taxon>
        <taxon>Dryococelus</taxon>
    </lineage>
</organism>
<dbReference type="EMBL" id="JARBHB010000005">
    <property type="protein sequence ID" value="KAJ8883909.1"/>
    <property type="molecule type" value="Genomic_DNA"/>
</dbReference>
<proteinExistence type="predicted"/>
<comment type="caution">
    <text evidence="1">The sequence shown here is derived from an EMBL/GenBank/DDBJ whole genome shotgun (WGS) entry which is preliminary data.</text>
</comment>
<evidence type="ECO:0000313" key="2">
    <source>
        <dbReference type="Proteomes" id="UP001159363"/>
    </source>
</evidence>
<accession>A0ABQ9HHW9</accession>
<gene>
    <name evidence="1" type="ORF">PR048_015764</name>
</gene>
<keyword evidence="2" id="KW-1185">Reference proteome</keyword>
<evidence type="ECO:0000313" key="1">
    <source>
        <dbReference type="EMBL" id="KAJ8883909.1"/>
    </source>
</evidence>
<reference evidence="1 2" key="1">
    <citation type="submission" date="2023-02" db="EMBL/GenBank/DDBJ databases">
        <title>LHISI_Scaffold_Assembly.</title>
        <authorList>
            <person name="Stuart O.P."/>
            <person name="Cleave R."/>
            <person name="Magrath M.J.L."/>
            <person name="Mikheyev A.S."/>
        </authorList>
    </citation>
    <scope>NUCLEOTIDE SEQUENCE [LARGE SCALE GENOMIC DNA]</scope>
    <source>
        <strain evidence="1">Daus_M_001</strain>
        <tissue evidence="1">Leg muscle</tissue>
    </source>
</reference>
<dbReference type="Proteomes" id="UP001159363">
    <property type="component" value="Chromosome 4"/>
</dbReference>
<name>A0ABQ9HHW9_9NEOP</name>
<protein>
    <submittedName>
        <fullName evidence="1">Uncharacterized protein</fullName>
    </submittedName>
</protein>
<sequence length="470" mass="51913">MGAAEAEGLENPIVGPQLVRAGFLGNLPCIPPLHSGFASYSPRFTLVGSQDLDLNSRPNLSTPLNQSVPVRVALARSPMPPAHCRERVLQCQQTLASKGEWRARVVSALDKAHYGQLICRPNSDRVNVTSLDAEFRKIPRPQERPNVDRNLSSGGILAHCRNQSSCKITSVHMSLVPRENPLTGSFVRHDSHMRKSRNDPAGNGLGTCNPEARTEAQTKIALPDLWHCHVPSWHYADWSRQSLMLPPQGSQTSDLLGGRVHQRQAPSSGGCGTHEHENLQCTRAVNLATEYFDDPSTKVSPSLVGVYEYDIVSPHLFRTILRPPPRKIISGSSSNEDMTMNKALSDANTDVKVLQINQQSAIGPRGLSGWTARLPPWRTRFNPGWVTPDFRKWESCRTMSLVGVFSRESPVSSILAFSPLFSLTGSQDPVIKSRPIFSSQLNSTVHNTMQTKHTIDFERLSITAKFVITD</sequence>